<feature type="compositionally biased region" description="Low complexity" evidence="6">
    <location>
        <begin position="8"/>
        <end position="24"/>
    </location>
</feature>
<evidence type="ECO:0000256" key="4">
    <source>
        <dbReference type="ARBA" id="ARBA00024746"/>
    </source>
</evidence>
<evidence type="ECO:0000259" key="7">
    <source>
        <dbReference type="Pfam" id="PF13860"/>
    </source>
</evidence>
<dbReference type="Gene3D" id="2.60.40.4070">
    <property type="match status" value="1"/>
</dbReference>
<comment type="similarity">
    <text evidence="1 5">Belongs to the FlgD family.</text>
</comment>
<feature type="region of interest" description="Disordered" evidence="6">
    <location>
        <begin position="1"/>
        <end position="24"/>
    </location>
</feature>
<keyword evidence="3 5" id="KW-1005">Bacterial flagellum biogenesis</keyword>
<evidence type="ECO:0000256" key="1">
    <source>
        <dbReference type="ARBA" id="ARBA00010577"/>
    </source>
</evidence>
<evidence type="ECO:0000256" key="2">
    <source>
        <dbReference type="ARBA" id="ARBA00016013"/>
    </source>
</evidence>
<feature type="domain" description="FlgD/Vpr Ig-like" evidence="7">
    <location>
        <begin position="106"/>
        <end position="175"/>
    </location>
</feature>
<dbReference type="AlphaFoldDB" id="A0A3S3LLL5"/>
<evidence type="ECO:0000256" key="5">
    <source>
        <dbReference type="RuleBase" id="RU362076"/>
    </source>
</evidence>
<dbReference type="Gene3D" id="2.30.30.910">
    <property type="match status" value="1"/>
</dbReference>
<dbReference type="GO" id="GO:0044781">
    <property type="term" value="P:bacterial-type flagellum organization"/>
    <property type="evidence" value="ECO:0007669"/>
    <property type="project" value="UniProtKB-UniRule"/>
</dbReference>
<dbReference type="NCBIfam" id="NF009453">
    <property type="entry name" value="PRK12813.1"/>
    <property type="match status" value="1"/>
</dbReference>
<evidence type="ECO:0000313" key="9">
    <source>
        <dbReference type="Proteomes" id="UP000288071"/>
    </source>
</evidence>
<proteinExistence type="inferred from homology"/>
<evidence type="ECO:0000313" key="8">
    <source>
        <dbReference type="EMBL" id="RWR51234.1"/>
    </source>
</evidence>
<protein>
    <recommendedName>
        <fullName evidence="2 5">Basal-body rod modification protein FlgD</fullName>
    </recommendedName>
</protein>
<reference evidence="8 9" key="1">
    <citation type="submission" date="2019-01" db="EMBL/GenBank/DDBJ databases">
        <title>Sinorhodobacter populi sp. nov. isolated from the symptomatic bark tissue of Populus euramericana canker.</title>
        <authorList>
            <person name="Xu G."/>
        </authorList>
    </citation>
    <scope>NUCLEOTIDE SEQUENCE [LARGE SCALE GENOMIC DNA]</scope>
    <source>
        <strain evidence="8 9">CGMCC 1.12963</strain>
    </source>
</reference>
<organism evidence="8 9">
    <name type="scientific">Paenirhodobacter huangdaonensis</name>
    <dbReference type="NCBI Taxonomy" id="2501515"/>
    <lineage>
        <taxon>Bacteria</taxon>
        <taxon>Pseudomonadati</taxon>
        <taxon>Pseudomonadota</taxon>
        <taxon>Alphaproteobacteria</taxon>
        <taxon>Rhodobacterales</taxon>
        <taxon>Rhodobacter group</taxon>
        <taxon>Paenirhodobacter</taxon>
    </lineage>
</organism>
<dbReference type="Proteomes" id="UP000288071">
    <property type="component" value="Unassembled WGS sequence"/>
</dbReference>
<evidence type="ECO:0000256" key="3">
    <source>
        <dbReference type="ARBA" id="ARBA00022795"/>
    </source>
</evidence>
<evidence type="ECO:0000256" key="6">
    <source>
        <dbReference type="SAM" id="MobiDB-lite"/>
    </source>
</evidence>
<comment type="caution">
    <text evidence="8">The sequence shown here is derived from an EMBL/GenBank/DDBJ whole genome shotgun (WGS) entry which is preliminary data.</text>
</comment>
<dbReference type="Pfam" id="PF03963">
    <property type="entry name" value="FlgD"/>
    <property type="match status" value="1"/>
</dbReference>
<keyword evidence="9" id="KW-1185">Reference proteome</keyword>
<reference evidence="9" key="2">
    <citation type="submission" date="2019-01" db="EMBL/GenBank/DDBJ databases">
        <title>Sinorhodobacter populi sp. nov. isolated from the symptomatic bark tissue of Populus euramericana canker.</title>
        <authorList>
            <person name="Li Y."/>
        </authorList>
    </citation>
    <scope>NUCLEOTIDE SEQUENCE [LARGE SCALE GENOMIC DNA]</scope>
    <source>
        <strain evidence="9">CGMCC 1.12963</strain>
    </source>
</reference>
<keyword evidence="8" id="KW-0282">Flagellum</keyword>
<dbReference type="Pfam" id="PF13860">
    <property type="entry name" value="FlgD_ig"/>
    <property type="match status" value="1"/>
</dbReference>
<comment type="function">
    <text evidence="4 5">Required for flagellar hook formation. May act as a scaffolding protein.</text>
</comment>
<keyword evidence="8" id="KW-0966">Cell projection</keyword>
<dbReference type="EMBL" id="SAVA01000007">
    <property type="protein sequence ID" value="RWR51234.1"/>
    <property type="molecule type" value="Genomic_DNA"/>
</dbReference>
<dbReference type="RefSeq" id="WP_128156804.1">
    <property type="nucleotide sequence ID" value="NZ_JBHSOM010000030.1"/>
</dbReference>
<name>A0A3S3LLL5_9RHOB</name>
<sequence length="225" mass="23039">MSTVSGITPATAGPASSTTTGSGTNISSDYQMFLSLLTTQMQNQDPTDPIDSSDYAVQLATFSGVEQQVKTNELLTSMATQLGLLGVTQYAGWVGMEARVAAPAYFDGTTPLTVAPNPVTGADQAVLVVKDASGTEVARRNVGTTAETLDWAGTDNSGTALPAGVYSFELESYNSGTLLSTDTAEVYSPIAEVQGTAGGSVLVLRGGAQVAPADITGLRDPDQST</sequence>
<gene>
    <name evidence="8" type="primary">flgD</name>
    <name evidence="8" type="ORF">EOW66_13260</name>
</gene>
<dbReference type="InterPro" id="IPR005648">
    <property type="entry name" value="FlgD"/>
</dbReference>
<keyword evidence="8" id="KW-0969">Cilium</keyword>
<accession>A0A3S3LLL5</accession>
<dbReference type="InterPro" id="IPR025965">
    <property type="entry name" value="FlgD/Vpr_Ig-like"/>
</dbReference>